<feature type="transmembrane region" description="Helical" evidence="1">
    <location>
        <begin position="6"/>
        <end position="24"/>
    </location>
</feature>
<organism evidence="2 3">
    <name type="scientific">Candidatus Desantisbacteria bacterium CG_4_9_14_3_um_filter_40_11</name>
    <dbReference type="NCBI Taxonomy" id="1974546"/>
    <lineage>
        <taxon>Bacteria</taxon>
        <taxon>Candidatus Desantisiibacteriota</taxon>
    </lineage>
</organism>
<dbReference type="EMBL" id="PFUI01000109">
    <property type="protein sequence ID" value="PJB29742.1"/>
    <property type="molecule type" value="Genomic_DNA"/>
</dbReference>
<sequence>LFFIGAVQLFFIGIVGEYIGAIYTQVRHRPLVMEEERVNFE</sequence>
<keyword evidence="1" id="KW-0812">Transmembrane</keyword>
<protein>
    <submittedName>
        <fullName evidence="2">Glycosyltransferase</fullName>
    </submittedName>
</protein>
<name>A0A2M8AUA6_9BACT</name>
<keyword evidence="1" id="KW-1133">Transmembrane helix</keyword>
<dbReference type="Proteomes" id="UP000231366">
    <property type="component" value="Unassembled WGS sequence"/>
</dbReference>
<reference evidence="3" key="1">
    <citation type="submission" date="2017-09" db="EMBL/GenBank/DDBJ databases">
        <title>Depth-based differentiation of microbial function through sediment-hosted aquifers and enrichment of novel symbionts in the deep terrestrial subsurface.</title>
        <authorList>
            <person name="Probst A.J."/>
            <person name="Ladd B."/>
            <person name="Jarett J.K."/>
            <person name="Geller-Mcgrath D.E."/>
            <person name="Sieber C.M.K."/>
            <person name="Emerson J.B."/>
            <person name="Anantharaman K."/>
            <person name="Thomas B.C."/>
            <person name="Malmstrom R."/>
            <person name="Stieglmeier M."/>
            <person name="Klingl A."/>
            <person name="Woyke T."/>
            <person name="Ryan C.M."/>
            <person name="Banfield J.F."/>
        </authorList>
    </citation>
    <scope>NUCLEOTIDE SEQUENCE [LARGE SCALE GENOMIC DNA]</scope>
</reference>
<evidence type="ECO:0000313" key="3">
    <source>
        <dbReference type="Proteomes" id="UP000231366"/>
    </source>
</evidence>
<evidence type="ECO:0000313" key="2">
    <source>
        <dbReference type="EMBL" id="PJB29742.1"/>
    </source>
</evidence>
<keyword evidence="2" id="KW-0808">Transferase</keyword>
<keyword evidence="1" id="KW-0472">Membrane</keyword>
<comment type="caution">
    <text evidence="2">The sequence shown here is derived from an EMBL/GenBank/DDBJ whole genome shotgun (WGS) entry which is preliminary data.</text>
</comment>
<feature type="non-terminal residue" evidence="2">
    <location>
        <position position="1"/>
    </location>
</feature>
<dbReference type="AlphaFoldDB" id="A0A2M8AUA6"/>
<accession>A0A2M8AUA6</accession>
<evidence type="ECO:0000256" key="1">
    <source>
        <dbReference type="SAM" id="Phobius"/>
    </source>
</evidence>
<proteinExistence type="predicted"/>
<gene>
    <name evidence="2" type="ORF">CO110_04235</name>
</gene>
<dbReference type="GO" id="GO:0016740">
    <property type="term" value="F:transferase activity"/>
    <property type="evidence" value="ECO:0007669"/>
    <property type="project" value="UniProtKB-KW"/>
</dbReference>